<accession>A0A9X3B8D0</accession>
<gene>
    <name evidence="4" type="ORF">OCK74_10725</name>
</gene>
<sequence length="235" mass="25897">MMKFRSYYIILCAFICLLASCSKDTYDPPGATFNGRIVYNGEAINVAYDQVRFQLWQSGFGKLTPIDVTIKQDGSFSSMLFNGTYKISFPGGQGPYMTKQNGTAKDTVALEINGNKSMDIEVLPYYMIRNPQFSISSGKVTGSFKLDKIITDANAKNIDKVVLYLNTTSFVSDAGSANVAKKELSGASITDMNNIILDVNVPTLTRTQDYIFARVGVKISGVEDMLYSPVKELKL</sequence>
<dbReference type="Gene3D" id="2.60.40.1120">
    <property type="entry name" value="Carboxypeptidase-like, regulatory domain"/>
    <property type="match status" value="1"/>
</dbReference>
<dbReference type="Gene3D" id="2.60.40.2060">
    <property type="match status" value="1"/>
</dbReference>
<dbReference type="Pfam" id="PF18003">
    <property type="entry name" value="DUF3823_C"/>
    <property type="match status" value="1"/>
</dbReference>
<dbReference type="Pfam" id="PF12866">
    <property type="entry name" value="DUF3823"/>
    <property type="match status" value="1"/>
</dbReference>
<keyword evidence="5" id="KW-1185">Reference proteome</keyword>
<feature type="signal peptide" evidence="1">
    <location>
        <begin position="1"/>
        <end position="25"/>
    </location>
</feature>
<evidence type="ECO:0000313" key="4">
    <source>
        <dbReference type="EMBL" id="MCU7549591.1"/>
    </source>
</evidence>
<dbReference type="InterPro" id="IPR041186">
    <property type="entry name" value="DUF3823_C"/>
</dbReference>
<dbReference type="PROSITE" id="PS51257">
    <property type="entry name" value="PROKAR_LIPOPROTEIN"/>
    <property type="match status" value="1"/>
</dbReference>
<reference evidence="4" key="1">
    <citation type="submission" date="2022-09" db="EMBL/GenBank/DDBJ databases">
        <authorList>
            <person name="Yuan C."/>
            <person name="Ke Z."/>
        </authorList>
    </citation>
    <scope>NUCLEOTIDE SEQUENCE</scope>
    <source>
        <strain evidence="4">LB-8</strain>
    </source>
</reference>
<evidence type="ECO:0000259" key="2">
    <source>
        <dbReference type="Pfam" id="PF12866"/>
    </source>
</evidence>
<proteinExistence type="predicted"/>
<evidence type="ECO:0000259" key="3">
    <source>
        <dbReference type="Pfam" id="PF18003"/>
    </source>
</evidence>
<feature type="domain" description="DUF3823" evidence="2">
    <location>
        <begin position="32"/>
        <end position="122"/>
    </location>
</feature>
<dbReference type="RefSeq" id="WP_279297031.1">
    <property type="nucleotide sequence ID" value="NZ_JAOTIF010000006.1"/>
</dbReference>
<evidence type="ECO:0000313" key="5">
    <source>
        <dbReference type="Proteomes" id="UP001155483"/>
    </source>
</evidence>
<evidence type="ECO:0000256" key="1">
    <source>
        <dbReference type="SAM" id="SignalP"/>
    </source>
</evidence>
<protein>
    <submittedName>
        <fullName evidence="4">DUF3823 domain-containing protein</fullName>
    </submittedName>
</protein>
<keyword evidence="1" id="KW-0732">Signal</keyword>
<feature type="chain" id="PRO_5040909397" evidence="1">
    <location>
        <begin position="26"/>
        <end position="235"/>
    </location>
</feature>
<comment type="caution">
    <text evidence="4">The sequence shown here is derived from an EMBL/GenBank/DDBJ whole genome shotgun (WGS) entry which is preliminary data.</text>
</comment>
<dbReference type="AlphaFoldDB" id="A0A9X3B8D0"/>
<reference evidence="4" key="2">
    <citation type="submission" date="2023-04" db="EMBL/GenBank/DDBJ databases">
        <title>Paracnuella aquatica gen. nov., sp. nov., a member of the family Chitinophagaceae isolated from a hot spring.</title>
        <authorList>
            <person name="Wang C."/>
        </authorList>
    </citation>
    <scope>NUCLEOTIDE SEQUENCE</scope>
    <source>
        <strain evidence="4">LB-8</strain>
    </source>
</reference>
<feature type="domain" description="DUF3823" evidence="3">
    <location>
        <begin position="126"/>
        <end position="231"/>
    </location>
</feature>
<dbReference type="InterPro" id="IPR024278">
    <property type="entry name" value="DUF3823_N"/>
</dbReference>
<dbReference type="Proteomes" id="UP001155483">
    <property type="component" value="Unassembled WGS sequence"/>
</dbReference>
<dbReference type="EMBL" id="JAOTIF010000006">
    <property type="protein sequence ID" value="MCU7549591.1"/>
    <property type="molecule type" value="Genomic_DNA"/>
</dbReference>
<organism evidence="4 5">
    <name type="scientific">Paraflavisolibacter caeni</name>
    <dbReference type="NCBI Taxonomy" id="2982496"/>
    <lineage>
        <taxon>Bacteria</taxon>
        <taxon>Pseudomonadati</taxon>
        <taxon>Bacteroidota</taxon>
        <taxon>Chitinophagia</taxon>
        <taxon>Chitinophagales</taxon>
        <taxon>Chitinophagaceae</taxon>
        <taxon>Paraflavisolibacter</taxon>
    </lineage>
</organism>
<name>A0A9X3B8D0_9BACT</name>